<organism evidence="1 2">
    <name type="scientific">Trifolium pratense</name>
    <name type="common">Red clover</name>
    <dbReference type="NCBI Taxonomy" id="57577"/>
    <lineage>
        <taxon>Eukaryota</taxon>
        <taxon>Viridiplantae</taxon>
        <taxon>Streptophyta</taxon>
        <taxon>Embryophyta</taxon>
        <taxon>Tracheophyta</taxon>
        <taxon>Spermatophyta</taxon>
        <taxon>Magnoliopsida</taxon>
        <taxon>eudicotyledons</taxon>
        <taxon>Gunneridae</taxon>
        <taxon>Pentapetalae</taxon>
        <taxon>rosids</taxon>
        <taxon>fabids</taxon>
        <taxon>Fabales</taxon>
        <taxon>Fabaceae</taxon>
        <taxon>Papilionoideae</taxon>
        <taxon>50 kb inversion clade</taxon>
        <taxon>NPAAA clade</taxon>
        <taxon>Hologalegina</taxon>
        <taxon>IRL clade</taxon>
        <taxon>Trifolieae</taxon>
        <taxon>Trifolium</taxon>
    </lineage>
</organism>
<protein>
    <submittedName>
        <fullName evidence="1">Uncharacterized protein</fullName>
    </submittedName>
</protein>
<dbReference type="EMBL" id="CASHSV030000615">
    <property type="protein sequence ID" value="CAJ2671747.1"/>
    <property type="molecule type" value="Genomic_DNA"/>
</dbReference>
<comment type="caution">
    <text evidence="1">The sequence shown here is derived from an EMBL/GenBank/DDBJ whole genome shotgun (WGS) entry which is preliminary data.</text>
</comment>
<keyword evidence="2" id="KW-1185">Reference proteome</keyword>
<dbReference type="Proteomes" id="UP001177021">
    <property type="component" value="Unassembled WGS sequence"/>
</dbReference>
<gene>
    <name evidence="1" type="ORF">MILVUS5_LOCUS35515</name>
</gene>
<reference evidence="1" key="1">
    <citation type="submission" date="2023-10" db="EMBL/GenBank/DDBJ databases">
        <authorList>
            <person name="Rodriguez Cubillos JULIANA M."/>
            <person name="De Vega J."/>
        </authorList>
    </citation>
    <scope>NUCLEOTIDE SEQUENCE</scope>
</reference>
<proteinExistence type="predicted"/>
<sequence>MCKDTESCTSSSSSNNQRKAEEVIIGNAKAIQKLRELITLPLLFPHEANKLQTGLLLCGPPGTGKRSLVRAVVEECGANLTIISPDTVYSTNAGESERTLREAFSEASSHTALGKSSVIFIDEIDTLCPPRNSKKGQDVRIASQLGILMDSNKATSSTPGVVVVASTNSVDAIDTALRRYGRFDIESDVTVPNKKERLQILELYTRKIPRNSRDLESIAASCNGYVGADLWALCREAIKSAIRRSLIAKKDVKKDSSLTMEDWKNASSLVQPSITRGITVEIPDVTWNDIGGLKDVKTKLRQAVEWPMKHPAAFSRLGITPNRGILLHGPPGCSKTTLAKAAANAANVPFFSLSCADVHSKYVGDAESYLREIFRKARLAGKSIIFFDEVESVAGKRGDSSSSSSAASERLLSTLLTEMDGLEEAKGVLVFAATNRPYLLDAALMRPGRFDMILYVPPPDLEGRLEILNVHTRRMKLQSDVDLRKLAEDTELFTGAELAGLCREVGTAALRENIDASVVFDRHFQIVKNALNPSLTKEAIDSYSSFRKTSSRSGCLE</sequence>
<accession>A0ACB0LXA9</accession>
<evidence type="ECO:0000313" key="1">
    <source>
        <dbReference type="EMBL" id="CAJ2671747.1"/>
    </source>
</evidence>
<evidence type="ECO:0000313" key="2">
    <source>
        <dbReference type="Proteomes" id="UP001177021"/>
    </source>
</evidence>
<name>A0ACB0LXA9_TRIPR</name>